<dbReference type="InterPro" id="IPR000719">
    <property type="entry name" value="Prot_kinase_dom"/>
</dbReference>
<dbReference type="InterPro" id="IPR007822">
    <property type="entry name" value="LANC-like"/>
</dbReference>
<dbReference type="InterPro" id="IPR057929">
    <property type="entry name" value="RamC_N"/>
</dbReference>
<dbReference type="InterPro" id="IPR012341">
    <property type="entry name" value="6hp_glycosidase-like_sf"/>
</dbReference>
<evidence type="ECO:0000259" key="2">
    <source>
        <dbReference type="PROSITE" id="PS50011"/>
    </source>
</evidence>
<comment type="caution">
    <text evidence="3">The sequence shown here is derived from an EMBL/GenBank/DDBJ whole genome shotgun (WGS) entry which is preliminary data.</text>
</comment>
<dbReference type="RefSeq" id="WP_344897964.1">
    <property type="nucleotide sequence ID" value="NZ_BAAAWD010000011.1"/>
</dbReference>
<sequence length="890" mass="96606">MHDMMQIYTLADPLFFEEPTRWAGGVGFIGDAGFTVSGAAVPEGWVRGERGIWVSLRPAGQVGAEQGWKVHLSATLDNADRLCSAVWDHCVERGIPFKHLRDRNMLLVFNAKYSPRGSSGKLVTVYPRDEDELREVLTALSAELEGEPGPYILSDLRWGAGPLFVRYGGFTEMLCVDEHGETTLAIRHPDGTLLPDRRRPVFDPPKWVDLPEFLRPHLDSRRDGAGAEHPYLVRRALHFSNAGGVYLATRRTDGREVVLKEARPHTAVDANHHDAVTRMARESWALTALQGIPGIPELYDELDVAGHRFLVEEYMDGQPLNVWCGIHHPGVVRAEPTEEEIASYTRRAVRIAERIEELIAAVHARGVVFGDLHLGNVIVRPDESVALVDFELAFDATDAEWRPGLTATGFGSRHKSGTDRDLHALAAVRLAMFVPYSKITALQPDKVREFVRLMCDEFPVPEDWAGTILSHLSPPAGALPPLSPDAPASSGGPASPVAPASPGTWRPDGGLAGLDEPVMDWSAVREDLAKGILASATPEREDRLFPGDVHQFLSGGLGFAYGAAGVLWALEVTGHGRHPEHERWLIDAIRRTPPRRPGFYDGTAGLVHALDHLGHPDEAAELLDRHPVPDRANISMFSGFAGIGAMLTHLSRERDGTAGESGHLTAALAVADRLADAVRRGDPGTARGPGLPAPTRPVEPGLMRGWCGVALFLVRLFERTGDPGHLDHAALAVGLDLDRCVTTADGWLVAQEAGVRTMPYLDVGSAGIALVIDEFLAHREDDRLRASLPGLLRACRTRVALQCDLFRGTAGHVAALARGGADDEEALDRRLREMCRHAVSFRGHLAFPGTNGFRLSMDLATGGAGVLLAMSQAAGTGTSFLPFFSPRGRR</sequence>
<evidence type="ECO:0000313" key="4">
    <source>
        <dbReference type="Proteomes" id="UP001499930"/>
    </source>
</evidence>
<accession>A0ABN3Y1X4</accession>
<feature type="region of interest" description="Disordered" evidence="1">
    <location>
        <begin position="476"/>
        <end position="512"/>
    </location>
</feature>
<gene>
    <name evidence="3" type="primary">lanKC_1</name>
    <name evidence="3" type="ORF">GCM10017559_42090</name>
</gene>
<name>A0ABN3Y1X4_9ACTN</name>
<feature type="compositionally biased region" description="Low complexity" evidence="1">
    <location>
        <begin position="485"/>
        <end position="503"/>
    </location>
</feature>
<dbReference type="Pfam" id="PF00069">
    <property type="entry name" value="Pkinase"/>
    <property type="match status" value="1"/>
</dbReference>
<keyword evidence="4" id="KW-1185">Reference proteome</keyword>
<protein>
    <submittedName>
        <fullName evidence="3">Class III lanthionine synthetase LanKC</fullName>
    </submittedName>
</protein>
<reference evidence="3 4" key="1">
    <citation type="journal article" date="2019" name="Int. J. Syst. Evol. Microbiol.">
        <title>The Global Catalogue of Microorganisms (GCM) 10K type strain sequencing project: providing services to taxonomists for standard genome sequencing and annotation.</title>
        <authorList>
            <consortium name="The Broad Institute Genomics Platform"/>
            <consortium name="The Broad Institute Genome Sequencing Center for Infectious Disease"/>
            <person name="Wu L."/>
            <person name="Ma J."/>
        </authorList>
    </citation>
    <scope>NUCLEOTIDE SEQUENCE [LARGE SCALE GENOMIC DNA]</scope>
    <source>
        <strain evidence="3 4">JCM 3106</strain>
    </source>
</reference>
<dbReference type="SUPFAM" id="SSF56112">
    <property type="entry name" value="Protein kinase-like (PK-like)"/>
    <property type="match status" value="1"/>
</dbReference>
<proteinExistence type="predicted"/>
<dbReference type="Proteomes" id="UP001499930">
    <property type="component" value="Unassembled WGS sequence"/>
</dbReference>
<dbReference type="EMBL" id="BAAAWD010000011">
    <property type="protein sequence ID" value="GAA3014381.1"/>
    <property type="molecule type" value="Genomic_DNA"/>
</dbReference>
<dbReference type="NCBIfam" id="NF038151">
    <property type="entry name" value="lanthi_synth_III"/>
    <property type="match status" value="1"/>
</dbReference>
<dbReference type="InterPro" id="IPR011009">
    <property type="entry name" value="Kinase-like_dom_sf"/>
</dbReference>
<organism evidence="3 4">
    <name type="scientific">Streptosporangium longisporum</name>
    <dbReference type="NCBI Taxonomy" id="46187"/>
    <lineage>
        <taxon>Bacteria</taxon>
        <taxon>Bacillati</taxon>
        <taxon>Actinomycetota</taxon>
        <taxon>Actinomycetes</taxon>
        <taxon>Streptosporangiales</taxon>
        <taxon>Streptosporangiaceae</taxon>
        <taxon>Streptosporangium</taxon>
    </lineage>
</organism>
<dbReference type="Gene3D" id="1.50.10.10">
    <property type="match status" value="2"/>
</dbReference>
<dbReference type="SUPFAM" id="SSF158745">
    <property type="entry name" value="LanC-like"/>
    <property type="match status" value="1"/>
</dbReference>
<dbReference type="Gene3D" id="3.30.200.20">
    <property type="entry name" value="Phosphorylase Kinase, domain 1"/>
    <property type="match status" value="1"/>
</dbReference>
<evidence type="ECO:0000313" key="3">
    <source>
        <dbReference type="EMBL" id="GAA3014381.1"/>
    </source>
</evidence>
<dbReference type="SMART" id="SM01260">
    <property type="entry name" value="LANC_like"/>
    <property type="match status" value="1"/>
</dbReference>
<dbReference type="PROSITE" id="PS50011">
    <property type="entry name" value="PROTEIN_KINASE_DOM"/>
    <property type="match status" value="1"/>
</dbReference>
<dbReference type="SMART" id="SM00220">
    <property type="entry name" value="S_TKc"/>
    <property type="match status" value="1"/>
</dbReference>
<feature type="domain" description="Protein kinase" evidence="2">
    <location>
        <begin position="231"/>
        <end position="553"/>
    </location>
</feature>
<evidence type="ECO:0000256" key="1">
    <source>
        <dbReference type="SAM" id="MobiDB-lite"/>
    </source>
</evidence>
<dbReference type="InterPro" id="IPR053524">
    <property type="entry name" value="Aerial_hyphae_peptide-synth"/>
</dbReference>
<dbReference type="Pfam" id="PF25816">
    <property type="entry name" value="RamC_N"/>
    <property type="match status" value="1"/>
</dbReference>
<dbReference type="InterPro" id="IPR058053">
    <property type="entry name" value="RamC_C"/>
</dbReference>
<dbReference type="Gene3D" id="1.10.510.10">
    <property type="entry name" value="Transferase(Phosphotransferase) domain 1"/>
    <property type="match status" value="1"/>
</dbReference>
<dbReference type="CDD" id="cd04791">
    <property type="entry name" value="LanC_SerThrkinase"/>
    <property type="match status" value="1"/>
</dbReference>